<keyword evidence="1" id="KW-1133">Transmembrane helix</keyword>
<comment type="caution">
    <text evidence="2">The sequence shown here is derived from an EMBL/GenBank/DDBJ whole genome shotgun (WGS) entry which is preliminary data.</text>
</comment>
<keyword evidence="1" id="KW-0472">Membrane</keyword>
<evidence type="ECO:0000313" key="2">
    <source>
        <dbReference type="EMBL" id="MCZ0862259.1"/>
    </source>
</evidence>
<sequence length="42" mass="4249">MSDAITTVKNSITSNAKAAVPVMVIGILAMAGIALVSSMSRK</sequence>
<gene>
    <name evidence="2" type="ORF">O0S09_03190</name>
</gene>
<name>A0ABT4IKI2_9EURY</name>
<accession>A0ABT4IKI2</accession>
<dbReference type="EMBL" id="JAPTGC010000003">
    <property type="protein sequence ID" value="MCZ0862259.1"/>
    <property type="molecule type" value="Genomic_DNA"/>
</dbReference>
<feature type="transmembrane region" description="Helical" evidence="1">
    <location>
        <begin position="18"/>
        <end position="36"/>
    </location>
</feature>
<reference evidence="2" key="1">
    <citation type="submission" date="2022-12" db="EMBL/GenBank/DDBJ databases">
        <title>Isolation and characterisation of novel Methanocorpusculum spp. from native Australian herbivores indicates the genus is ancestrally host-associated.</title>
        <authorList>
            <person name="Volmer J.G."/>
            <person name="Soo R.M."/>
            <person name="Evans P.N."/>
            <person name="Hoedt E.C."/>
            <person name="Astorga Alsina A.L."/>
            <person name="Woodcroft B.J."/>
            <person name="Tyson G.W."/>
            <person name="Hugenholtz P."/>
            <person name="Morrison M."/>
        </authorList>
    </citation>
    <scope>NUCLEOTIDE SEQUENCE</scope>
    <source>
        <strain evidence="2">CW153</strain>
    </source>
</reference>
<dbReference type="Proteomes" id="UP001141336">
    <property type="component" value="Unassembled WGS sequence"/>
</dbReference>
<evidence type="ECO:0000313" key="3">
    <source>
        <dbReference type="Proteomes" id="UP001141336"/>
    </source>
</evidence>
<protein>
    <submittedName>
        <fullName evidence="2">Uncharacterized protein</fullName>
    </submittedName>
</protein>
<keyword evidence="1" id="KW-0812">Transmembrane</keyword>
<keyword evidence="3" id="KW-1185">Reference proteome</keyword>
<organism evidence="2 3">
    <name type="scientific">Methanocorpusculum vombati</name>
    <dbReference type="NCBI Taxonomy" id="3002864"/>
    <lineage>
        <taxon>Archaea</taxon>
        <taxon>Methanobacteriati</taxon>
        <taxon>Methanobacteriota</taxon>
        <taxon>Stenosarchaea group</taxon>
        <taxon>Methanomicrobia</taxon>
        <taxon>Methanomicrobiales</taxon>
        <taxon>Methanocorpusculaceae</taxon>
        <taxon>Methanocorpusculum</taxon>
    </lineage>
</organism>
<proteinExistence type="predicted"/>
<evidence type="ECO:0000256" key="1">
    <source>
        <dbReference type="SAM" id="Phobius"/>
    </source>
</evidence>
<dbReference type="RefSeq" id="WP_268922488.1">
    <property type="nucleotide sequence ID" value="NZ_JAPTGC010000003.1"/>
</dbReference>